<evidence type="ECO:0000256" key="5">
    <source>
        <dbReference type="ARBA" id="ARBA00023136"/>
    </source>
</evidence>
<proteinExistence type="inferred from homology"/>
<protein>
    <submittedName>
        <fullName evidence="8">High affinity iron permease 1</fullName>
    </submittedName>
</protein>
<feature type="region of interest" description="Disordered" evidence="6">
    <location>
        <begin position="344"/>
        <end position="369"/>
    </location>
</feature>
<dbReference type="PANTHER" id="PTHR31632">
    <property type="entry name" value="IRON TRANSPORTER FTH1"/>
    <property type="match status" value="1"/>
</dbReference>
<dbReference type="Pfam" id="PF01758">
    <property type="entry name" value="SBF"/>
    <property type="match status" value="1"/>
</dbReference>
<keyword evidence="9" id="KW-1185">Reference proteome</keyword>
<feature type="transmembrane region" description="Helical" evidence="7">
    <location>
        <begin position="596"/>
        <end position="614"/>
    </location>
</feature>
<sequence length="757" mass="82920">MGYGEINTNNADSVGLFALPALFITFRETLEAAIVVSVLLGLLDRVNMPELKKYVWLGVVSATALCIFGAVVVLILFNVAKNELFEGNAELKAEGVVNLIAAVLIAVVALSVGDIMAIHDKLERRFDEELAQHGGNDAITKNMILFLSFTAVAREGLETIIFFTGIGAAFPPESLPIPAIVGALIGVGIGIALYRFGGRLTIRVFFRGTMVLLVFIGAGIWTNGWSILQTLGAFGTWEPEEERAPLNDELFDISSCCGLDNQFWVLLRVLFGYSPNPTGTELLLYFTFHLVVWGLIIIKFKRAKADKPPLKHVLKQFLCCKSSPAEPVASGAVVVAFRWNKAPNSRSEQHTDSPAQHGPPARTPRAAAFQREAHTAAGIRPAEWVWPARIQDRRDAGELHCVLPSWSCWARWMDALTARRDAAETESQEDGERRGLTPLELADMLLLFLFMVGISSTISWKQIRNKLRRPRSLFIGLFAQYVYLPPVGFLVSKLMGLNGAHTVGLIAICCSPGGTASNVMCQMFRADVALSITLTAISSFLAFVFLPANLHIYLSRTEAFFKVNPWDLSKFTLLVVIGTLVGIGCRKFLHKKPLRVVQMLGSFSTIYLLVKSILDNARSAEPIWKLSGTVIVSVVIPIVGGHLFGLLTALAMKVPTPSAVAIALEVSVQNKLLALGLVGVIFEHDEANVAKAIPLLYGTVSMTFNAIALLIYWKRGWTYLSPRAPWFAPFLALFFASAENTESKIKNSTVPAWPPKL</sequence>
<feature type="transmembrane region" description="Helical" evidence="7">
    <location>
        <begin position="54"/>
        <end position="77"/>
    </location>
</feature>
<comment type="subcellular location">
    <subcellularLocation>
        <location evidence="1">Membrane</location>
        <topology evidence="1">Multi-pass membrane protein</topology>
    </subcellularLocation>
</comment>
<feature type="transmembrane region" description="Helical" evidence="7">
    <location>
        <begin position="659"/>
        <end position="682"/>
    </location>
</feature>
<keyword evidence="3 7" id="KW-0812">Transmembrane</keyword>
<dbReference type="EMBL" id="CAXAMM010006940">
    <property type="protein sequence ID" value="CAK9012801.1"/>
    <property type="molecule type" value="Genomic_DNA"/>
</dbReference>
<dbReference type="Gene3D" id="1.20.1530.20">
    <property type="match status" value="1"/>
</dbReference>
<evidence type="ECO:0000256" key="2">
    <source>
        <dbReference type="ARBA" id="ARBA00008333"/>
    </source>
</evidence>
<evidence type="ECO:0000313" key="8">
    <source>
        <dbReference type="EMBL" id="CAK9012801.1"/>
    </source>
</evidence>
<dbReference type="InterPro" id="IPR038770">
    <property type="entry name" value="Na+/solute_symporter_sf"/>
</dbReference>
<accession>A0ABP0JET1</accession>
<feature type="transmembrane region" description="Helical" evidence="7">
    <location>
        <begin position="626"/>
        <end position="647"/>
    </location>
</feature>
<evidence type="ECO:0000313" key="9">
    <source>
        <dbReference type="Proteomes" id="UP001642464"/>
    </source>
</evidence>
<comment type="similarity">
    <text evidence="2">Belongs to the oxidase-dependent Fe transporter (OFeT) (TC 9.A.10.1) family.</text>
</comment>
<feature type="transmembrane region" description="Helical" evidence="7">
    <location>
        <begin position="176"/>
        <end position="197"/>
    </location>
</feature>
<keyword evidence="5 7" id="KW-0472">Membrane</keyword>
<feature type="transmembrane region" description="Helical" evidence="7">
    <location>
        <begin position="17"/>
        <end position="42"/>
    </location>
</feature>
<feature type="transmembrane region" description="Helical" evidence="7">
    <location>
        <begin position="97"/>
        <end position="118"/>
    </location>
</feature>
<evidence type="ECO:0000256" key="7">
    <source>
        <dbReference type="SAM" id="Phobius"/>
    </source>
</evidence>
<feature type="transmembrane region" description="Helical" evidence="7">
    <location>
        <begin position="144"/>
        <end position="170"/>
    </location>
</feature>
<evidence type="ECO:0000256" key="1">
    <source>
        <dbReference type="ARBA" id="ARBA00004141"/>
    </source>
</evidence>
<feature type="transmembrane region" description="Helical" evidence="7">
    <location>
        <begin position="568"/>
        <end position="589"/>
    </location>
</feature>
<keyword evidence="4 7" id="KW-1133">Transmembrane helix</keyword>
<feature type="transmembrane region" description="Helical" evidence="7">
    <location>
        <begin position="204"/>
        <end position="222"/>
    </location>
</feature>
<evidence type="ECO:0000256" key="3">
    <source>
        <dbReference type="ARBA" id="ARBA00022692"/>
    </source>
</evidence>
<evidence type="ECO:0000256" key="6">
    <source>
        <dbReference type="SAM" id="MobiDB-lite"/>
    </source>
</evidence>
<feature type="transmembrane region" description="Helical" evidence="7">
    <location>
        <begin position="528"/>
        <end position="548"/>
    </location>
</feature>
<dbReference type="Pfam" id="PF03239">
    <property type="entry name" value="FTR1"/>
    <property type="match status" value="1"/>
</dbReference>
<dbReference type="InterPro" id="IPR002657">
    <property type="entry name" value="BilAc:Na_symport/Acr3"/>
</dbReference>
<dbReference type="Proteomes" id="UP001642464">
    <property type="component" value="Unassembled WGS sequence"/>
</dbReference>
<reference evidence="8 9" key="1">
    <citation type="submission" date="2024-02" db="EMBL/GenBank/DDBJ databases">
        <authorList>
            <person name="Chen Y."/>
            <person name="Shah S."/>
            <person name="Dougan E. K."/>
            <person name="Thang M."/>
            <person name="Chan C."/>
        </authorList>
    </citation>
    <scope>NUCLEOTIDE SEQUENCE [LARGE SCALE GENOMIC DNA]</scope>
</reference>
<feature type="transmembrane region" description="Helical" evidence="7">
    <location>
        <begin position="694"/>
        <end position="713"/>
    </location>
</feature>
<evidence type="ECO:0000256" key="4">
    <source>
        <dbReference type="ARBA" id="ARBA00022989"/>
    </source>
</evidence>
<feature type="transmembrane region" description="Helical" evidence="7">
    <location>
        <begin position="472"/>
        <end position="491"/>
    </location>
</feature>
<comment type="caution">
    <text evidence="8">The sequence shown here is derived from an EMBL/GenBank/DDBJ whole genome shotgun (WGS) entry which is preliminary data.</text>
</comment>
<dbReference type="PANTHER" id="PTHR31632:SF2">
    <property type="entry name" value="PLASMA MEMBRANE IRON PERMEASE"/>
    <property type="match status" value="1"/>
</dbReference>
<gene>
    <name evidence="8" type="ORF">SCF082_LOCUS11657</name>
</gene>
<dbReference type="InterPro" id="IPR004923">
    <property type="entry name" value="FTR1/Fip1/EfeU"/>
</dbReference>
<organism evidence="8 9">
    <name type="scientific">Durusdinium trenchii</name>
    <dbReference type="NCBI Taxonomy" id="1381693"/>
    <lineage>
        <taxon>Eukaryota</taxon>
        <taxon>Sar</taxon>
        <taxon>Alveolata</taxon>
        <taxon>Dinophyceae</taxon>
        <taxon>Suessiales</taxon>
        <taxon>Symbiodiniaceae</taxon>
        <taxon>Durusdinium</taxon>
    </lineage>
</organism>
<feature type="transmembrane region" description="Helical" evidence="7">
    <location>
        <begin position="282"/>
        <end position="300"/>
    </location>
</feature>
<feature type="non-terminal residue" evidence="8">
    <location>
        <position position="757"/>
    </location>
</feature>
<name>A0ABP0JET1_9DINO</name>